<accession>A0ABU5M3Q8</accession>
<evidence type="ECO:0000313" key="4">
    <source>
        <dbReference type="Proteomes" id="UP001293169"/>
    </source>
</evidence>
<comment type="caution">
    <text evidence="3">The sequence shown here is derived from an EMBL/GenBank/DDBJ whole genome shotgun (WGS) entry which is preliminary data.</text>
</comment>
<dbReference type="InterPro" id="IPR016032">
    <property type="entry name" value="Sig_transdc_resp-reg_C-effctor"/>
</dbReference>
<dbReference type="PROSITE" id="PS00622">
    <property type="entry name" value="HTH_LUXR_1"/>
    <property type="match status" value="1"/>
</dbReference>
<gene>
    <name evidence="3" type="ORF">U5E74_14425</name>
</gene>
<evidence type="ECO:0000313" key="3">
    <source>
        <dbReference type="EMBL" id="MDZ7466841.1"/>
    </source>
</evidence>
<keyword evidence="1" id="KW-0238">DNA-binding</keyword>
<dbReference type="SUPFAM" id="SSF46894">
    <property type="entry name" value="C-terminal effector domain of the bipartite response regulators"/>
    <property type="match status" value="1"/>
</dbReference>
<sequence length="210" mass="23710">MKNTLLYTDDNIIGQSIHDYMVDNEKNITTLNFLDIVKGVITPSTTTVIVNTIHKDISAATTVALLNSLRKRLTHCALLVLIVKSDLSRLFRELLCIDNLLILNEKSSLSDFSAIINRPLTADGCQGLCTRRTLTARELQVLELIIACNNNKIIALLLDIDHKTVHSHKVHIMKKLGMNNSRIMGNDSNLLIVFYVQIMPDDFVMQLHRF</sequence>
<dbReference type="InterPro" id="IPR036388">
    <property type="entry name" value="WH-like_DNA-bd_sf"/>
</dbReference>
<evidence type="ECO:0000256" key="1">
    <source>
        <dbReference type="ARBA" id="ARBA00023125"/>
    </source>
</evidence>
<dbReference type="RefSeq" id="WP_318329652.1">
    <property type="nucleotide sequence ID" value="NZ_JAWQIZ010000009.1"/>
</dbReference>
<reference evidence="3 4" key="1">
    <citation type="submission" date="2023-12" db="EMBL/GenBank/DDBJ databases">
        <title>N/s.</title>
        <authorList>
            <person name="Dale J."/>
        </authorList>
    </citation>
    <scope>NUCLEOTIDE SEQUENCE [LARGE SCALE GENOMIC DNA]</scope>
    <source>
        <strain evidence="3 4">2023EL-01226</strain>
    </source>
</reference>
<dbReference type="PROSITE" id="PS50043">
    <property type="entry name" value="HTH_LUXR_2"/>
    <property type="match status" value="1"/>
</dbReference>
<name>A0ABU5M3Q8_RAOPL</name>
<dbReference type="Proteomes" id="UP001293169">
    <property type="component" value="Unassembled WGS sequence"/>
</dbReference>
<protein>
    <submittedName>
        <fullName evidence="3">LuxR C-terminal-related transcriptional regulator</fullName>
    </submittedName>
</protein>
<organism evidence="3 4">
    <name type="scientific">Raoultella planticola</name>
    <name type="common">Klebsiella planticola</name>
    <dbReference type="NCBI Taxonomy" id="575"/>
    <lineage>
        <taxon>Bacteria</taxon>
        <taxon>Pseudomonadati</taxon>
        <taxon>Pseudomonadota</taxon>
        <taxon>Gammaproteobacteria</taxon>
        <taxon>Enterobacterales</taxon>
        <taxon>Enterobacteriaceae</taxon>
        <taxon>Klebsiella/Raoultella group</taxon>
        <taxon>Raoultella</taxon>
    </lineage>
</organism>
<dbReference type="PRINTS" id="PR00038">
    <property type="entry name" value="HTHLUXR"/>
</dbReference>
<dbReference type="CDD" id="cd06170">
    <property type="entry name" value="LuxR_C_like"/>
    <property type="match status" value="1"/>
</dbReference>
<proteinExistence type="predicted"/>
<dbReference type="Gene3D" id="1.10.10.10">
    <property type="entry name" value="Winged helix-like DNA-binding domain superfamily/Winged helix DNA-binding domain"/>
    <property type="match status" value="1"/>
</dbReference>
<dbReference type="EMBL" id="JAXUDK010000009">
    <property type="protein sequence ID" value="MDZ7466841.1"/>
    <property type="molecule type" value="Genomic_DNA"/>
</dbReference>
<dbReference type="Pfam" id="PF00196">
    <property type="entry name" value="GerE"/>
    <property type="match status" value="1"/>
</dbReference>
<evidence type="ECO:0000259" key="2">
    <source>
        <dbReference type="PROSITE" id="PS50043"/>
    </source>
</evidence>
<dbReference type="SMART" id="SM00421">
    <property type="entry name" value="HTH_LUXR"/>
    <property type="match status" value="1"/>
</dbReference>
<keyword evidence="4" id="KW-1185">Reference proteome</keyword>
<feature type="domain" description="HTH luxR-type" evidence="2">
    <location>
        <begin position="127"/>
        <end position="189"/>
    </location>
</feature>
<dbReference type="InterPro" id="IPR000792">
    <property type="entry name" value="Tscrpt_reg_LuxR_C"/>
</dbReference>